<dbReference type="InterPro" id="IPR001254">
    <property type="entry name" value="Trypsin_dom"/>
</dbReference>
<keyword evidence="3" id="KW-1185">Reference proteome</keyword>
<dbReference type="Gene3D" id="2.40.10.10">
    <property type="entry name" value="Trypsin-like serine proteases"/>
    <property type="match status" value="1"/>
</dbReference>
<dbReference type="GO" id="GO:0004252">
    <property type="term" value="F:serine-type endopeptidase activity"/>
    <property type="evidence" value="ECO:0007669"/>
    <property type="project" value="InterPro"/>
</dbReference>
<reference evidence="2" key="2">
    <citation type="submission" date="2022-06" db="UniProtKB">
        <authorList>
            <consortium name="EnsemblMetazoa"/>
        </authorList>
    </citation>
    <scope>IDENTIFICATION</scope>
</reference>
<dbReference type="GO" id="GO:0006508">
    <property type="term" value="P:proteolysis"/>
    <property type="evidence" value="ECO:0007669"/>
    <property type="project" value="InterPro"/>
</dbReference>
<organism evidence="2 3">
    <name type="scientific">Acyrthosiphon pisum</name>
    <name type="common">Pea aphid</name>
    <dbReference type="NCBI Taxonomy" id="7029"/>
    <lineage>
        <taxon>Eukaryota</taxon>
        <taxon>Metazoa</taxon>
        <taxon>Ecdysozoa</taxon>
        <taxon>Arthropoda</taxon>
        <taxon>Hexapoda</taxon>
        <taxon>Insecta</taxon>
        <taxon>Pterygota</taxon>
        <taxon>Neoptera</taxon>
        <taxon>Paraneoptera</taxon>
        <taxon>Hemiptera</taxon>
        <taxon>Sternorrhyncha</taxon>
        <taxon>Aphidomorpha</taxon>
        <taxon>Aphidoidea</taxon>
        <taxon>Aphididae</taxon>
        <taxon>Macrosiphini</taxon>
        <taxon>Acyrthosiphon</taxon>
    </lineage>
</organism>
<dbReference type="Proteomes" id="UP000007819">
    <property type="component" value="Chromosome A1"/>
</dbReference>
<protein>
    <recommendedName>
        <fullName evidence="1">Peptidase S1 domain-containing protein</fullName>
    </recommendedName>
</protein>
<evidence type="ECO:0000259" key="1">
    <source>
        <dbReference type="Pfam" id="PF00089"/>
    </source>
</evidence>
<dbReference type="InterPro" id="IPR043504">
    <property type="entry name" value="Peptidase_S1_PA_chymotrypsin"/>
</dbReference>
<dbReference type="Pfam" id="PF00089">
    <property type="entry name" value="Trypsin"/>
    <property type="match status" value="1"/>
</dbReference>
<sequence length="127" mass="14313">MDYQFICVGSLIAPHLVISVAKPFWEKGMLSNQISINDGLYNIVVGKYDRNFNVIDNDLTQIMDVDIIYVSNGYNKNENGLHNDDISVLILANKVSFSNGITPVCIDWNSKYNTQDGDQGQVNFYNL</sequence>
<dbReference type="GeneID" id="115033687"/>
<name>A0A8R2NPW1_ACYPI</name>
<accession>A0A8R2NPW1</accession>
<dbReference type="RefSeq" id="XP_029342723.1">
    <property type="nucleotide sequence ID" value="XM_029486863.1"/>
</dbReference>
<dbReference type="OrthoDB" id="2019384at2759"/>
<dbReference type="InterPro" id="IPR009003">
    <property type="entry name" value="Peptidase_S1_PA"/>
</dbReference>
<proteinExistence type="predicted"/>
<evidence type="ECO:0000313" key="3">
    <source>
        <dbReference type="Proteomes" id="UP000007819"/>
    </source>
</evidence>
<dbReference type="EnsemblMetazoa" id="XM_029486863.1">
    <property type="protein sequence ID" value="XP_029342723.1"/>
    <property type="gene ID" value="LOC115033687"/>
</dbReference>
<reference evidence="3" key="1">
    <citation type="submission" date="2010-06" db="EMBL/GenBank/DDBJ databases">
        <authorList>
            <person name="Jiang H."/>
            <person name="Abraham K."/>
            <person name="Ali S."/>
            <person name="Alsbrooks S.L."/>
            <person name="Anim B.N."/>
            <person name="Anosike U.S."/>
            <person name="Attaway T."/>
            <person name="Bandaranaike D.P."/>
            <person name="Battles P.K."/>
            <person name="Bell S.N."/>
            <person name="Bell A.V."/>
            <person name="Beltran B."/>
            <person name="Bickham C."/>
            <person name="Bustamante Y."/>
            <person name="Caleb T."/>
            <person name="Canada A."/>
            <person name="Cardenas V."/>
            <person name="Carter K."/>
            <person name="Chacko J."/>
            <person name="Chandrabose M.N."/>
            <person name="Chavez D."/>
            <person name="Chavez A."/>
            <person name="Chen L."/>
            <person name="Chu H.-S."/>
            <person name="Claassen K.J."/>
            <person name="Cockrell R."/>
            <person name="Collins M."/>
            <person name="Cooper J.A."/>
            <person name="Cree A."/>
            <person name="Curry S.M."/>
            <person name="Da Y."/>
            <person name="Dao M.D."/>
            <person name="Das B."/>
            <person name="Davila M.-L."/>
            <person name="Davy-Carroll L."/>
            <person name="Denson S."/>
            <person name="Dinh H."/>
            <person name="Ebong V.E."/>
            <person name="Edwards J.R."/>
            <person name="Egan A."/>
            <person name="El-Daye J."/>
            <person name="Escobedo L."/>
            <person name="Fernandez S."/>
            <person name="Fernando P.R."/>
            <person name="Flagg N."/>
            <person name="Forbes L.D."/>
            <person name="Fowler R.G."/>
            <person name="Fu Q."/>
            <person name="Gabisi R.A."/>
            <person name="Ganer J."/>
            <person name="Garbino Pronczuk A."/>
            <person name="Garcia R.M."/>
            <person name="Garner T."/>
            <person name="Garrett T.E."/>
            <person name="Gonzalez D.A."/>
            <person name="Hamid H."/>
            <person name="Hawkins E.S."/>
            <person name="Hirani K."/>
            <person name="Hogues M.E."/>
            <person name="Hollins B."/>
            <person name="Hsiao C.-H."/>
            <person name="Jabil R."/>
            <person name="James M.L."/>
            <person name="Jhangiani S.N."/>
            <person name="Johnson B."/>
            <person name="Johnson Q."/>
            <person name="Joshi V."/>
            <person name="Kalu J.B."/>
            <person name="Kam C."/>
            <person name="Kashfia A."/>
            <person name="Keebler J."/>
            <person name="Kisamo H."/>
            <person name="Kovar C.L."/>
            <person name="Lago L.A."/>
            <person name="Lai C.-Y."/>
            <person name="Laidlaw J."/>
            <person name="Lara F."/>
            <person name="Le T.-K."/>
            <person name="Lee S.L."/>
            <person name="Legall F.H."/>
            <person name="Lemon S.J."/>
            <person name="Lewis L.R."/>
            <person name="Li B."/>
            <person name="Liu Y."/>
            <person name="Liu Y.-S."/>
            <person name="Lopez J."/>
            <person name="Lozado R.J."/>
            <person name="Lu J."/>
            <person name="Madu R.C."/>
            <person name="Maheshwari M."/>
            <person name="Maheshwari R."/>
            <person name="Malloy K."/>
            <person name="Martinez E."/>
            <person name="Mathew T."/>
            <person name="Mercado I.C."/>
            <person name="Mercado C."/>
            <person name="Meyer B."/>
            <person name="Montgomery K."/>
            <person name="Morgan M.B."/>
            <person name="Munidasa M."/>
            <person name="Nazareth L.V."/>
            <person name="Nelson J."/>
            <person name="Ng B.M."/>
            <person name="Nguyen N.B."/>
            <person name="Nguyen P.Q."/>
            <person name="Nguyen T."/>
            <person name="Obregon M."/>
            <person name="Okwuonu G.O."/>
            <person name="Onwere C.G."/>
            <person name="Orozco G."/>
            <person name="Parra A."/>
            <person name="Patel S."/>
            <person name="Patil S."/>
            <person name="Perez A."/>
            <person name="Perez Y."/>
            <person name="Pham C."/>
            <person name="Primus E.L."/>
            <person name="Pu L.-L."/>
            <person name="Puazo M."/>
            <person name="Qin X."/>
            <person name="Quiroz J.B."/>
            <person name="Reese J."/>
            <person name="Richards S."/>
            <person name="Rives C.M."/>
            <person name="Robberts R."/>
            <person name="Ruiz S.J."/>
            <person name="Ruiz M.J."/>
            <person name="Santibanez J."/>
            <person name="Schneider B.W."/>
            <person name="Sisson I."/>
            <person name="Smith M."/>
            <person name="Sodergren E."/>
            <person name="Song X.-Z."/>
            <person name="Song B.B."/>
            <person name="Summersgill H."/>
            <person name="Thelus R."/>
            <person name="Thornton R.D."/>
            <person name="Trejos Z.Y."/>
            <person name="Usmani K."/>
            <person name="Vattathil S."/>
            <person name="Villasana D."/>
            <person name="Walker D.L."/>
            <person name="Wang S."/>
            <person name="Wang K."/>
            <person name="White C.S."/>
            <person name="Williams A.C."/>
            <person name="Williamson J."/>
            <person name="Wilson K."/>
            <person name="Woghiren I.O."/>
            <person name="Woodworth J.R."/>
            <person name="Worley K.C."/>
            <person name="Wright R.A."/>
            <person name="Wu W."/>
            <person name="Young L."/>
            <person name="Zhang L."/>
            <person name="Zhang J."/>
            <person name="Zhu Y."/>
            <person name="Muzny D.M."/>
            <person name="Weinstock G."/>
            <person name="Gibbs R.A."/>
        </authorList>
    </citation>
    <scope>NUCLEOTIDE SEQUENCE [LARGE SCALE GENOMIC DNA]</scope>
    <source>
        <strain evidence="3">LSR1</strain>
    </source>
</reference>
<dbReference type="KEGG" id="api:115033687"/>
<dbReference type="SUPFAM" id="SSF50494">
    <property type="entry name" value="Trypsin-like serine proteases"/>
    <property type="match status" value="1"/>
</dbReference>
<feature type="domain" description="Peptidase S1" evidence="1">
    <location>
        <begin position="6"/>
        <end position="119"/>
    </location>
</feature>
<evidence type="ECO:0000313" key="2">
    <source>
        <dbReference type="EnsemblMetazoa" id="XP_029342723.1"/>
    </source>
</evidence>
<dbReference type="AlphaFoldDB" id="A0A8R2NPW1"/>